<dbReference type="PANTHER" id="PTHR37030">
    <property type="entry name" value="NUCLEOTIDYLTRANSFERASE"/>
    <property type="match status" value="1"/>
</dbReference>
<dbReference type="SUPFAM" id="SSF81301">
    <property type="entry name" value="Nucleotidyltransferase"/>
    <property type="match status" value="1"/>
</dbReference>
<dbReference type="InterPro" id="IPR043519">
    <property type="entry name" value="NT_sf"/>
</dbReference>
<dbReference type="PANTHER" id="PTHR37030:SF3">
    <property type="entry name" value="POLYMERASE NUCLEOTIDYL TRANSFERASE DOMAIN-CONTAINING PROTEIN"/>
    <property type="match status" value="1"/>
</dbReference>
<dbReference type="AlphaFoldDB" id="A0A7J3XZD0"/>
<dbReference type="Pfam" id="PF01909">
    <property type="entry name" value="NTP_transf_2"/>
    <property type="match status" value="1"/>
</dbReference>
<protein>
    <submittedName>
        <fullName evidence="2">Nucleotidyltransferase domain-containing protein</fullName>
    </submittedName>
</protein>
<comment type="caution">
    <text evidence="2">The sequence shown here is derived from an EMBL/GenBank/DDBJ whole genome shotgun (WGS) entry which is preliminary data.</text>
</comment>
<gene>
    <name evidence="2" type="ORF">ENM60_04595</name>
</gene>
<sequence length="102" mass="12240">MEKRYYFLKYREIAGEVKDTANKEVKARVFVFGSVVRGDYCVGLSDIDIAVVSSDFKDREKKLKVYNKLFEKYFDSPIEFHLLTPEQWEFYLRFIGRDYLEV</sequence>
<dbReference type="GO" id="GO:0016779">
    <property type="term" value="F:nucleotidyltransferase activity"/>
    <property type="evidence" value="ECO:0007669"/>
    <property type="project" value="InterPro"/>
</dbReference>
<name>A0A7J3XZD0_9CREN</name>
<feature type="domain" description="Polymerase nucleotidyl transferase" evidence="1">
    <location>
        <begin position="12"/>
        <end position="89"/>
    </location>
</feature>
<proteinExistence type="predicted"/>
<dbReference type="InterPro" id="IPR002934">
    <property type="entry name" value="Polymerase_NTP_transf_dom"/>
</dbReference>
<keyword evidence="2" id="KW-0808">Transferase</keyword>
<dbReference type="Gene3D" id="3.30.460.10">
    <property type="entry name" value="Beta Polymerase, domain 2"/>
    <property type="match status" value="1"/>
</dbReference>
<accession>A0A7J3XZD0</accession>
<evidence type="ECO:0000313" key="2">
    <source>
        <dbReference type="EMBL" id="HHP68047.1"/>
    </source>
</evidence>
<reference evidence="2" key="1">
    <citation type="journal article" date="2020" name="mSystems">
        <title>Genome- and Community-Level Interaction Insights into Carbon Utilization and Element Cycling Functions of Hydrothermarchaeota in Hydrothermal Sediment.</title>
        <authorList>
            <person name="Zhou Z."/>
            <person name="Liu Y."/>
            <person name="Xu W."/>
            <person name="Pan J."/>
            <person name="Luo Z.H."/>
            <person name="Li M."/>
        </authorList>
    </citation>
    <scope>NUCLEOTIDE SEQUENCE [LARGE SCALE GENOMIC DNA]</scope>
    <source>
        <strain evidence="2">SpSt-110</strain>
    </source>
</reference>
<organism evidence="2">
    <name type="scientific">Thermogladius calderae</name>
    <dbReference type="NCBI Taxonomy" id="1200300"/>
    <lineage>
        <taxon>Archaea</taxon>
        <taxon>Thermoproteota</taxon>
        <taxon>Thermoprotei</taxon>
        <taxon>Desulfurococcales</taxon>
        <taxon>Desulfurococcaceae</taxon>
        <taxon>Thermogladius</taxon>
    </lineage>
</organism>
<dbReference type="EMBL" id="DRYK01000059">
    <property type="protein sequence ID" value="HHP68047.1"/>
    <property type="molecule type" value="Genomic_DNA"/>
</dbReference>
<dbReference type="CDD" id="cd05403">
    <property type="entry name" value="NT_KNTase_like"/>
    <property type="match status" value="1"/>
</dbReference>
<evidence type="ECO:0000259" key="1">
    <source>
        <dbReference type="Pfam" id="PF01909"/>
    </source>
</evidence>